<dbReference type="InterPro" id="IPR051455">
    <property type="entry name" value="Bact_solute-bind_prot3"/>
</dbReference>
<reference evidence="6 7" key="1">
    <citation type="submission" date="2020-08" db="EMBL/GenBank/DDBJ databases">
        <title>Functional genomics of gut bacteria from endangered species of beetles.</title>
        <authorList>
            <person name="Carlos-Shanley C."/>
        </authorList>
    </citation>
    <scope>NUCLEOTIDE SEQUENCE [LARGE SCALE GENOMIC DNA]</scope>
    <source>
        <strain evidence="6 7">S00239</strain>
    </source>
</reference>
<evidence type="ECO:0000256" key="2">
    <source>
        <dbReference type="ARBA" id="ARBA00022448"/>
    </source>
</evidence>
<evidence type="ECO:0000256" key="1">
    <source>
        <dbReference type="ARBA" id="ARBA00010333"/>
    </source>
</evidence>
<evidence type="ECO:0000259" key="5">
    <source>
        <dbReference type="SMART" id="SM00062"/>
    </source>
</evidence>
<keyword evidence="2" id="KW-0813">Transport</keyword>
<keyword evidence="3 4" id="KW-0732">Signal</keyword>
<evidence type="ECO:0000313" key="6">
    <source>
        <dbReference type="EMBL" id="MBB4841509.1"/>
    </source>
</evidence>
<dbReference type="GO" id="GO:0005576">
    <property type="term" value="C:extracellular region"/>
    <property type="evidence" value="ECO:0007669"/>
    <property type="project" value="TreeGrafter"/>
</dbReference>
<feature type="domain" description="Solute-binding protein family 3/N-terminal" evidence="5">
    <location>
        <begin position="54"/>
        <end position="286"/>
    </location>
</feature>
<dbReference type="AlphaFoldDB" id="A0A840L5P1"/>
<name>A0A840L5P1_9BURK</name>
<keyword evidence="7" id="KW-1185">Reference proteome</keyword>
<dbReference type="GO" id="GO:0006865">
    <property type="term" value="P:amino acid transport"/>
    <property type="evidence" value="ECO:0007669"/>
    <property type="project" value="TreeGrafter"/>
</dbReference>
<protein>
    <submittedName>
        <fullName evidence="6">Glutamate/aspartate transport system substrate-binding protein</fullName>
    </submittedName>
</protein>
<dbReference type="Pfam" id="PF00497">
    <property type="entry name" value="SBP_bac_3"/>
    <property type="match status" value="1"/>
</dbReference>
<feature type="signal peptide" evidence="4">
    <location>
        <begin position="1"/>
        <end position="17"/>
    </location>
</feature>
<organism evidence="6 7">
    <name type="scientific">Roseateles oligotrophus</name>
    <dbReference type="NCBI Taxonomy" id="1769250"/>
    <lineage>
        <taxon>Bacteria</taxon>
        <taxon>Pseudomonadati</taxon>
        <taxon>Pseudomonadota</taxon>
        <taxon>Betaproteobacteria</taxon>
        <taxon>Burkholderiales</taxon>
        <taxon>Sphaerotilaceae</taxon>
        <taxon>Roseateles</taxon>
    </lineage>
</organism>
<proteinExistence type="inferred from homology"/>
<dbReference type="SUPFAM" id="SSF53850">
    <property type="entry name" value="Periplasmic binding protein-like II"/>
    <property type="match status" value="1"/>
</dbReference>
<dbReference type="PANTHER" id="PTHR30085:SF2">
    <property type="entry name" value="GLUTAMATE_ASPARTATE IMPORT SOLUTE-BINDING PROTEIN"/>
    <property type="match status" value="1"/>
</dbReference>
<comment type="similarity">
    <text evidence="1">Belongs to the bacterial solute-binding protein 3 family.</text>
</comment>
<dbReference type="GO" id="GO:0030288">
    <property type="term" value="C:outer membrane-bounded periplasmic space"/>
    <property type="evidence" value="ECO:0007669"/>
    <property type="project" value="TreeGrafter"/>
</dbReference>
<dbReference type="PANTHER" id="PTHR30085">
    <property type="entry name" value="AMINO ACID ABC TRANSPORTER PERMEASE"/>
    <property type="match status" value="1"/>
</dbReference>
<dbReference type="RefSeq" id="WP_246448077.1">
    <property type="nucleotide sequence ID" value="NZ_JACHLP010000001.1"/>
</dbReference>
<dbReference type="SMART" id="SM00062">
    <property type="entry name" value="PBPb"/>
    <property type="match status" value="1"/>
</dbReference>
<evidence type="ECO:0000256" key="3">
    <source>
        <dbReference type="ARBA" id="ARBA00022729"/>
    </source>
</evidence>
<evidence type="ECO:0000256" key="4">
    <source>
        <dbReference type="SAM" id="SignalP"/>
    </source>
</evidence>
<feature type="chain" id="PRO_5032728526" evidence="4">
    <location>
        <begin position="18"/>
        <end position="319"/>
    </location>
</feature>
<sequence length="319" mass="34356">MALILSAACLGAGSSWATGSAGASASANAGSAATSNSASEQDSPTLRKIRDTGLIVLGFRVASAPFSYLDAKLRPQGYSIDLCQQVIAALKKRLDMPELEVKLLPVSSATRMPLVGNGSVDLECGVTTNTSERQKTQAFSLTTFVAESRLLSKRVAEVRTLEDLRGKAVASTIATTSIQFLHLANQAHKLDLRILVGLDDRDAFRLLQTDRAAAYAMDDVLLRMLLLTAPNPSEFVISDEAYSVEPYAIGLPRDDAVYKALVDGVIAGLYQRGEIQAIYKKWFLSPIPPRGINLQLAMSEAFKKVIAKPTDSPDPAHYR</sequence>
<dbReference type="CDD" id="cd13688">
    <property type="entry name" value="PBP2_GltI_DEBP"/>
    <property type="match status" value="1"/>
</dbReference>
<dbReference type="EMBL" id="JACHLP010000001">
    <property type="protein sequence ID" value="MBB4841509.1"/>
    <property type="molecule type" value="Genomic_DNA"/>
</dbReference>
<gene>
    <name evidence="6" type="ORF">HNP55_000004</name>
</gene>
<dbReference type="Gene3D" id="3.40.190.10">
    <property type="entry name" value="Periplasmic binding protein-like II"/>
    <property type="match status" value="2"/>
</dbReference>
<dbReference type="Proteomes" id="UP000562027">
    <property type="component" value="Unassembled WGS sequence"/>
</dbReference>
<comment type="caution">
    <text evidence="6">The sequence shown here is derived from an EMBL/GenBank/DDBJ whole genome shotgun (WGS) entry which is preliminary data.</text>
</comment>
<evidence type="ECO:0000313" key="7">
    <source>
        <dbReference type="Proteomes" id="UP000562027"/>
    </source>
</evidence>
<accession>A0A840L5P1</accession>
<dbReference type="InterPro" id="IPR001638">
    <property type="entry name" value="Solute-binding_3/MltF_N"/>
</dbReference>